<dbReference type="Proteomes" id="UP000604381">
    <property type="component" value="Unassembled WGS sequence"/>
</dbReference>
<evidence type="ECO:0008006" key="3">
    <source>
        <dbReference type="Google" id="ProtNLM"/>
    </source>
</evidence>
<comment type="caution">
    <text evidence="1">The sequence shown here is derived from an EMBL/GenBank/DDBJ whole genome shotgun (WGS) entry which is preliminary data.</text>
</comment>
<dbReference type="Gene3D" id="3.40.50.10190">
    <property type="entry name" value="BRCT domain"/>
    <property type="match status" value="1"/>
</dbReference>
<name>A0A930UHD3_9GAMM</name>
<dbReference type="EMBL" id="JADHEI010000028">
    <property type="protein sequence ID" value="MBF2734912.1"/>
    <property type="molecule type" value="Genomic_DNA"/>
</dbReference>
<organism evidence="1 2">
    <name type="scientific">Candidatus Amphirhobacter heronislandensis</name>
    <dbReference type="NCBI Taxonomy" id="1732024"/>
    <lineage>
        <taxon>Bacteria</taxon>
        <taxon>Pseudomonadati</taxon>
        <taxon>Pseudomonadota</taxon>
        <taxon>Gammaproteobacteria</taxon>
        <taxon>Candidatus Tethybacterales</taxon>
        <taxon>Candidatus Tethybacteraceae</taxon>
        <taxon>Candidatus Amphirhobacter</taxon>
    </lineage>
</organism>
<gene>
    <name evidence="1" type="ORF">ISN26_02310</name>
</gene>
<proteinExistence type="predicted"/>
<reference evidence="1" key="1">
    <citation type="submission" date="2020-10" db="EMBL/GenBank/DDBJ databases">
        <title>An improved Amphimedon queenslandica hologenome assembly reveals how three proteobacterial symbionts can extend the metabolic phenotypic of their marine sponge host.</title>
        <authorList>
            <person name="Degnan B."/>
            <person name="Degnan S."/>
            <person name="Xiang X."/>
        </authorList>
    </citation>
    <scope>NUCLEOTIDE SEQUENCE</scope>
    <source>
        <strain evidence="1">AqS2</strain>
    </source>
</reference>
<dbReference type="AlphaFoldDB" id="A0A930UHD3"/>
<keyword evidence="2" id="KW-1185">Reference proteome</keyword>
<evidence type="ECO:0000313" key="2">
    <source>
        <dbReference type="Proteomes" id="UP000604381"/>
    </source>
</evidence>
<sequence length="56" mass="5977">MSRAEIKRLIIANGGTIGGSVSSKLSFVNKIQKAEELGIIMMPAVEFIEALQSVEA</sequence>
<dbReference type="InterPro" id="IPR036420">
    <property type="entry name" value="BRCT_dom_sf"/>
</dbReference>
<protein>
    <recommendedName>
        <fullName evidence="3">BRCT domain-containing protein</fullName>
    </recommendedName>
</protein>
<dbReference type="SUPFAM" id="SSF52113">
    <property type="entry name" value="BRCT domain"/>
    <property type="match status" value="1"/>
</dbReference>
<accession>A0A930UHD3</accession>
<evidence type="ECO:0000313" key="1">
    <source>
        <dbReference type="EMBL" id="MBF2734912.1"/>
    </source>
</evidence>